<dbReference type="Pfam" id="PF02949">
    <property type="entry name" value="7tm_6"/>
    <property type="match status" value="1"/>
</dbReference>
<evidence type="ECO:0000313" key="12">
    <source>
        <dbReference type="Proteomes" id="UP000053825"/>
    </source>
</evidence>
<comment type="subcellular location">
    <subcellularLocation>
        <location evidence="1">Cell membrane</location>
        <topology evidence="1">Multi-pass membrane protein</topology>
    </subcellularLocation>
</comment>
<comment type="caution">
    <text evidence="11">The sequence shown here is derived from an EMBL/GenBank/DDBJ whole genome shotgun (WGS) entry which is preliminary data.</text>
</comment>
<evidence type="ECO:0000256" key="9">
    <source>
        <dbReference type="ARBA" id="ARBA00023224"/>
    </source>
</evidence>
<dbReference type="GO" id="GO:0004984">
    <property type="term" value="F:olfactory receptor activity"/>
    <property type="evidence" value="ECO:0007669"/>
    <property type="project" value="InterPro"/>
</dbReference>
<protein>
    <submittedName>
        <fullName evidence="11">Odorant receptor Or2</fullName>
    </submittedName>
</protein>
<evidence type="ECO:0000256" key="1">
    <source>
        <dbReference type="ARBA" id="ARBA00004651"/>
    </source>
</evidence>
<evidence type="ECO:0000256" key="7">
    <source>
        <dbReference type="ARBA" id="ARBA00023136"/>
    </source>
</evidence>
<dbReference type="AlphaFoldDB" id="A0A0L7QJ82"/>
<evidence type="ECO:0000313" key="11">
    <source>
        <dbReference type="EMBL" id="KOC58702.1"/>
    </source>
</evidence>
<dbReference type="PANTHER" id="PTHR21137:SF35">
    <property type="entry name" value="ODORANT RECEPTOR 19A-RELATED"/>
    <property type="match status" value="1"/>
</dbReference>
<sequence length="146" mass="17024">EEHLRVLNFISRLEAMMNKACFLELMRCTMAICAIGYYIFMEWTESDAQMLFTYIVTLVAVVSNTFLICYISDRLTEQCLKVGEVVYMTDWYYLPQRRILDLILIITRSNVVVEITAGKIFHMSLYTFGDVVKTGFAYLNMLCQMS</sequence>
<keyword evidence="7 10" id="KW-0472">Membrane</keyword>
<keyword evidence="12" id="KW-1185">Reference proteome</keyword>
<reference evidence="12" key="1">
    <citation type="submission" date="2015-07" db="EMBL/GenBank/DDBJ databases">
        <title>The genome of Habropoda laboriosa.</title>
        <authorList>
            <person name="Pan H."/>
            <person name="Kapheim K."/>
        </authorList>
    </citation>
    <scope>NUCLEOTIDE SEQUENCE [LARGE SCALE GENOMIC DNA]</scope>
</reference>
<evidence type="ECO:0000256" key="4">
    <source>
        <dbReference type="ARBA" id="ARBA00022692"/>
    </source>
</evidence>
<organism evidence="11 12">
    <name type="scientific">Habropoda laboriosa</name>
    <dbReference type="NCBI Taxonomy" id="597456"/>
    <lineage>
        <taxon>Eukaryota</taxon>
        <taxon>Metazoa</taxon>
        <taxon>Ecdysozoa</taxon>
        <taxon>Arthropoda</taxon>
        <taxon>Hexapoda</taxon>
        <taxon>Insecta</taxon>
        <taxon>Pterygota</taxon>
        <taxon>Neoptera</taxon>
        <taxon>Endopterygota</taxon>
        <taxon>Hymenoptera</taxon>
        <taxon>Apocrita</taxon>
        <taxon>Aculeata</taxon>
        <taxon>Apoidea</taxon>
        <taxon>Anthophila</taxon>
        <taxon>Apidae</taxon>
        <taxon>Habropoda</taxon>
    </lineage>
</organism>
<evidence type="ECO:0000256" key="2">
    <source>
        <dbReference type="ARBA" id="ARBA00022475"/>
    </source>
</evidence>
<keyword evidence="9" id="KW-0807">Transducer</keyword>
<keyword evidence="2" id="KW-1003">Cell membrane</keyword>
<feature type="non-terminal residue" evidence="11">
    <location>
        <position position="1"/>
    </location>
</feature>
<keyword evidence="5" id="KW-0552">Olfaction</keyword>
<evidence type="ECO:0000256" key="10">
    <source>
        <dbReference type="SAM" id="Phobius"/>
    </source>
</evidence>
<dbReference type="GO" id="GO:0005886">
    <property type="term" value="C:plasma membrane"/>
    <property type="evidence" value="ECO:0007669"/>
    <property type="project" value="UniProtKB-SubCell"/>
</dbReference>
<evidence type="ECO:0000256" key="6">
    <source>
        <dbReference type="ARBA" id="ARBA00022989"/>
    </source>
</evidence>
<dbReference type="GO" id="GO:0007165">
    <property type="term" value="P:signal transduction"/>
    <property type="evidence" value="ECO:0007669"/>
    <property type="project" value="UniProtKB-KW"/>
</dbReference>
<dbReference type="GO" id="GO:0005549">
    <property type="term" value="F:odorant binding"/>
    <property type="evidence" value="ECO:0007669"/>
    <property type="project" value="InterPro"/>
</dbReference>
<evidence type="ECO:0000256" key="8">
    <source>
        <dbReference type="ARBA" id="ARBA00023170"/>
    </source>
</evidence>
<dbReference type="Proteomes" id="UP000053825">
    <property type="component" value="Unassembled WGS sequence"/>
</dbReference>
<keyword evidence="4 10" id="KW-0812">Transmembrane</keyword>
<keyword evidence="6 10" id="KW-1133">Transmembrane helix</keyword>
<dbReference type="InterPro" id="IPR004117">
    <property type="entry name" value="7tm6_olfct_rcpt"/>
</dbReference>
<feature type="transmembrane region" description="Helical" evidence="10">
    <location>
        <begin position="52"/>
        <end position="71"/>
    </location>
</feature>
<gene>
    <name evidence="11" type="ORF">WH47_09082</name>
</gene>
<feature type="transmembrane region" description="Helical" evidence="10">
    <location>
        <begin position="21"/>
        <end position="40"/>
    </location>
</feature>
<keyword evidence="8 11" id="KW-0675">Receptor</keyword>
<evidence type="ECO:0000256" key="3">
    <source>
        <dbReference type="ARBA" id="ARBA00022606"/>
    </source>
</evidence>
<dbReference type="EMBL" id="LHQN01027980">
    <property type="protein sequence ID" value="KOC58702.1"/>
    <property type="molecule type" value="Genomic_DNA"/>
</dbReference>
<proteinExistence type="predicted"/>
<keyword evidence="3" id="KW-0716">Sensory transduction</keyword>
<name>A0A0L7QJ82_9HYME</name>
<evidence type="ECO:0000256" key="5">
    <source>
        <dbReference type="ARBA" id="ARBA00022725"/>
    </source>
</evidence>
<dbReference type="PANTHER" id="PTHR21137">
    <property type="entry name" value="ODORANT RECEPTOR"/>
    <property type="match status" value="1"/>
</dbReference>
<dbReference type="STRING" id="597456.A0A0L7QJ82"/>
<accession>A0A0L7QJ82</accession>
<dbReference type="OrthoDB" id="6617147at2759"/>